<dbReference type="FunFam" id="1.50.40.10:FF:000041">
    <property type="entry name" value="Mitochondrial substrate carrier family protein"/>
    <property type="match status" value="1"/>
</dbReference>
<evidence type="ECO:0000313" key="13">
    <source>
        <dbReference type="RefSeq" id="XP_020101538.1"/>
    </source>
</evidence>
<accession>A0A6P5G6Z3</accession>
<dbReference type="GO" id="GO:0005509">
    <property type="term" value="F:calcium ion binding"/>
    <property type="evidence" value="ECO:0007669"/>
    <property type="project" value="InterPro"/>
</dbReference>
<reference evidence="12" key="1">
    <citation type="journal article" date="2015" name="Nat. Genet.">
        <title>The pineapple genome and the evolution of CAM photosynthesis.</title>
        <authorList>
            <person name="Ming R."/>
            <person name="VanBuren R."/>
            <person name="Wai C.M."/>
            <person name="Tang H."/>
            <person name="Schatz M.C."/>
            <person name="Bowers J.E."/>
            <person name="Lyons E."/>
            <person name="Wang M.L."/>
            <person name="Chen J."/>
            <person name="Biggers E."/>
            <person name="Zhang J."/>
            <person name="Huang L."/>
            <person name="Zhang L."/>
            <person name="Miao W."/>
            <person name="Zhang J."/>
            <person name="Ye Z."/>
            <person name="Miao C."/>
            <person name="Lin Z."/>
            <person name="Wang H."/>
            <person name="Zhou H."/>
            <person name="Yim W.C."/>
            <person name="Priest H.D."/>
            <person name="Zheng C."/>
            <person name="Woodhouse M."/>
            <person name="Edger P.P."/>
            <person name="Guyot R."/>
            <person name="Guo H.B."/>
            <person name="Guo H."/>
            <person name="Zheng G."/>
            <person name="Singh R."/>
            <person name="Sharma A."/>
            <person name="Min X."/>
            <person name="Zheng Y."/>
            <person name="Lee H."/>
            <person name="Gurtowski J."/>
            <person name="Sedlazeck F.J."/>
            <person name="Harkess A."/>
            <person name="McKain M.R."/>
            <person name="Liao Z."/>
            <person name="Fang J."/>
            <person name="Liu J."/>
            <person name="Zhang X."/>
            <person name="Zhang Q."/>
            <person name="Hu W."/>
            <person name="Qin Y."/>
            <person name="Wang K."/>
            <person name="Chen L.Y."/>
            <person name="Shirley N."/>
            <person name="Lin Y.R."/>
            <person name="Liu L.Y."/>
            <person name="Hernandez A.G."/>
            <person name="Wright C.L."/>
            <person name="Bulone V."/>
            <person name="Tuskan G.A."/>
            <person name="Heath K."/>
            <person name="Zee F."/>
            <person name="Moore P.H."/>
            <person name="Sunkar R."/>
            <person name="Leebens-Mack J.H."/>
            <person name="Mockler T."/>
            <person name="Bennetzen J.L."/>
            <person name="Freeling M."/>
            <person name="Sankoff D."/>
            <person name="Paterson A.H."/>
            <person name="Zhu X."/>
            <person name="Yang X."/>
            <person name="Smith J.A."/>
            <person name="Cushman J.C."/>
            <person name="Paull R.E."/>
            <person name="Yu Q."/>
        </authorList>
    </citation>
    <scope>NUCLEOTIDE SEQUENCE [LARGE SCALE GENOMIC DNA]</scope>
    <source>
        <strain evidence="12">cv. F153</strain>
    </source>
</reference>
<dbReference type="InterPro" id="IPR011992">
    <property type="entry name" value="EF-hand-dom_pair"/>
</dbReference>
<proteinExistence type="inferred from homology"/>
<dbReference type="OrthoDB" id="276989at2759"/>
<dbReference type="PROSITE" id="PS00018">
    <property type="entry name" value="EF_HAND_1"/>
    <property type="match status" value="1"/>
</dbReference>
<dbReference type="InterPro" id="IPR002067">
    <property type="entry name" value="MCP"/>
</dbReference>
<dbReference type="Gene3D" id="1.50.40.10">
    <property type="entry name" value="Mitochondrial carrier domain"/>
    <property type="match status" value="1"/>
</dbReference>
<evidence type="ECO:0000256" key="5">
    <source>
        <dbReference type="ARBA" id="ARBA00022737"/>
    </source>
</evidence>
<dbReference type="AlphaFoldDB" id="A0A6P5G6Z3"/>
<dbReference type="InterPro" id="IPR018108">
    <property type="entry name" value="MCP_transmembrane"/>
</dbReference>
<feature type="domain" description="EF-hand" evidence="11">
    <location>
        <begin position="358"/>
        <end position="393"/>
    </location>
</feature>
<dbReference type="PRINTS" id="PR00926">
    <property type="entry name" value="MITOCARRIER"/>
</dbReference>
<feature type="region of interest" description="Disordered" evidence="10">
    <location>
        <begin position="37"/>
        <end position="57"/>
    </location>
</feature>
<evidence type="ECO:0000256" key="3">
    <source>
        <dbReference type="ARBA" id="ARBA00022448"/>
    </source>
</evidence>
<comment type="subcellular location">
    <subcellularLocation>
        <location evidence="1">Mitochondrion inner membrane</location>
        <topology evidence="1">Multi-pass membrane protein</topology>
    </subcellularLocation>
</comment>
<evidence type="ECO:0000256" key="4">
    <source>
        <dbReference type="ARBA" id="ARBA00022692"/>
    </source>
</evidence>
<feature type="repeat" description="Solcar" evidence="9">
    <location>
        <begin position="703"/>
        <end position="788"/>
    </location>
</feature>
<dbReference type="PROSITE" id="PS50222">
    <property type="entry name" value="EF_HAND_2"/>
    <property type="match status" value="1"/>
</dbReference>
<dbReference type="Proteomes" id="UP000515123">
    <property type="component" value="Linkage group 13"/>
</dbReference>
<dbReference type="PANTHER" id="PTHR45667">
    <property type="entry name" value="S-ADENOSYLMETHIONINE MITOCHONDRIAL CARRIER PROTEIN"/>
    <property type="match status" value="1"/>
</dbReference>
<dbReference type="PROSITE" id="PS50920">
    <property type="entry name" value="SOLCAR"/>
    <property type="match status" value="3"/>
</dbReference>
<keyword evidence="6" id="KW-0106">Calcium</keyword>
<dbReference type="GO" id="GO:0055085">
    <property type="term" value="P:transmembrane transport"/>
    <property type="evidence" value="ECO:0007669"/>
    <property type="project" value="InterPro"/>
</dbReference>
<dbReference type="InterPro" id="IPR002048">
    <property type="entry name" value="EF_hand_dom"/>
</dbReference>
<name>A0A6P5G6Z3_ANACO</name>
<feature type="compositionally biased region" description="Basic and acidic residues" evidence="10">
    <location>
        <begin position="37"/>
        <end position="51"/>
    </location>
</feature>
<comment type="similarity">
    <text evidence="2">Belongs to the mitochondrial carrier (TC 2.A.29) family.</text>
</comment>
<dbReference type="RefSeq" id="XP_020101538.1">
    <property type="nucleotide sequence ID" value="XM_020245949.1"/>
</dbReference>
<keyword evidence="8 9" id="KW-0472">Membrane</keyword>
<keyword evidence="4 9" id="KW-0812">Transmembrane</keyword>
<evidence type="ECO:0000256" key="1">
    <source>
        <dbReference type="ARBA" id="ARBA00004448"/>
    </source>
</evidence>
<sequence length="797" mass="86682">MVSGPDPVESLVHAVRGALSPIEAGFSRAARDLESHLRSSRGEAGRAELLEKPGGLATKNRTDDAVFRVSAAAEETKKGFSAMKMPMKSLLGALFPNSSNGNGGGGAKADSVRKQGKEEARDGSCTNCLQFVADWSILLNNLAQAVPSPFKSVKKCFGTQREQEDESLFVPLQKAQSGEFHRAIIWEKHRDSNSIGDSLSLELLLCLAIDSLVHNFQMLELICKVSKPSLLPQFDHLKIIKGLISGKKADFDGFLSNMRFARVSGAPASLVGAASSSVSDENEARASSGGTEEPESSLPQKLASGLLNIPLSNVERLRSTLSTVSLTELIEFIPQLARSTTDHPDKKKLFSVQDFFRYTEAEGRRFFEELDRDGDGHVTLEDLEIAMRKRRLPRRYARDLFRRTRRNLFSKSIGWKQFLSLMEQKEPTILRAYTTLCLSKSGTLQKNQILTSLKSAGLPANEDNAVAMMRYLNAGSGGSISYSHFRNFMLLLPSERLEDDPRSIWFEAATVVAIPPPVQISAENVLKSALAGGLASALSTSVMHPIDTMKTRVQASTLSFPELISKLPQIGLKGLYRGSIPAILGQFSSHGLRTGIFEASKLVLINVAPTLPDIQVQSIASFCSTILGTAVRIPCEVLKQRLQAGIFDNVGEAIVGTLRQDGPKGFFRGTGATLCREVPFYVAGLSLYGEAKKATQSLLNRDLEPWETVVVGALSGGLAAVITTPFDVMKTRMMTAPQGVPVSMQMVAFSILRQEGPLGLFKGAVPRFFWIAPLGAMNFAGYELAKKAMDKSDQMDG</sequence>
<keyword evidence="3" id="KW-0813">Transport</keyword>
<keyword evidence="12" id="KW-1185">Reference proteome</keyword>
<reference evidence="13" key="2">
    <citation type="submission" date="2025-08" db="UniProtKB">
        <authorList>
            <consortium name="RefSeq"/>
        </authorList>
    </citation>
    <scope>IDENTIFICATION</scope>
    <source>
        <tissue evidence="13">Leaf</tissue>
    </source>
</reference>
<dbReference type="FunFam" id="1.10.238.10:FF:000196">
    <property type="entry name" value="Mitochondrial substrate carrier family protein"/>
    <property type="match status" value="1"/>
</dbReference>
<evidence type="ECO:0000256" key="7">
    <source>
        <dbReference type="ARBA" id="ARBA00022989"/>
    </source>
</evidence>
<evidence type="ECO:0000256" key="10">
    <source>
        <dbReference type="SAM" id="MobiDB-lite"/>
    </source>
</evidence>
<dbReference type="InterPro" id="IPR023395">
    <property type="entry name" value="MCP_dom_sf"/>
</dbReference>
<keyword evidence="5" id="KW-0677">Repeat</keyword>
<dbReference type="GO" id="GO:0005743">
    <property type="term" value="C:mitochondrial inner membrane"/>
    <property type="evidence" value="ECO:0007669"/>
    <property type="project" value="UniProtKB-SubCell"/>
</dbReference>
<evidence type="ECO:0000313" key="12">
    <source>
        <dbReference type="Proteomes" id="UP000515123"/>
    </source>
</evidence>
<dbReference type="Pfam" id="PF00153">
    <property type="entry name" value="Mito_carr"/>
    <property type="match status" value="3"/>
</dbReference>
<feature type="region of interest" description="Disordered" evidence="10">
    <location>
        <begin position="280"/>
        <end position="299"/>
    </location>
</feature>
<feature type="repeat" description="Solcar" evidence="9">
    <location>
        <begin position="523"/>
        <end position="603"/>
    </location>
</feature>
<dbReference type="Gene3D" id="1.10.238.10">
    <property type="entry name" value="EF-hand"/>
    <property type="match status" value="1"/>
</dbReference>
<dbReference type="GeneID" id="109719346"/>
<organism evidence="12 13">
    <name type="scientific">Ananas comosus</name>
    <name type="common">Pineapple</name>
    <name type="synonym">Ananas ananas</name>
    <dbReference type="NCBI Taxonomy" id="4615"/>
    <lineage>
        <taxon>Eukaryota</taxon>
        <taxon>Viridiplantae</taxon>
        <taxon>Streptophyta</taxon>
        <taxon>Embryophyta</taxon>
        <taxon>Tracheophyta</taxon>
        <taxon>Spermatophyta</taxon>
        <taxon>Magnoliopsida</taxon>
        <taxon>Liliopsida</taxon>
        <taxon>Poales</taxon>
        <taxon>Bromeliaceae</taxon>
        <taxon>Bromelioideae</taxon>
        <taxon>Ananas</taxon>
    </lineage>
</organism>
<protein>
    <submittedName>
        <fullName evidence="13">Mitochondrial substrate carrier family protein C</fullName>
    </submittedName>
</protein>
<dbReference type="SUPFAM" id="SSF103506">
    <property type="entry name" value="Mitochondrial carrier"/>
    <property type="match status" value="1"/>
</dbReference>
<dbReference type="SUPFAM" id="SSF47473">
    <property type="entry name" value="EF-hand"/>
    <property type="match status" value="1"/>
</dbReference>
<evidence type="ECO:0000256" key="2">
    <source>
        <dbReference type="ARBA" id="ARBA00006375"/>
    </source>
</evidence>
<keyword evidence="7" id="KW-1133">Transmembrane helix</keyword>
<evidence type="ECO:0000256" key="9">
    <source>
        <dbReference type="PROSITE-ProRule" id="PRU00282"/>
    </source>
</evidence>
<evidence type="ECO:0000256" key="8">
    <source>
        <dbReference type="ARBA" id="ARBA00023136"/>
    </source>
</evidence>
<dbReference type="Gramene" id="Aco012461.1.mrna1">
    <property type="protein sequence ID" value="Aco012461.1.mrna1"/>
    <property type="gene ID" value="Aco012461.1.path1"/>
</dbReference>
<gene>
    <name evidence="13" type="primary">LOC109719346</name>
</gene>
<dbReference type="InterPro" id="IPR018247">
    <property type="entry name" value="EF_Hand_1_Ca_BS"/>
</dbReference>
<feature type="repeat" description="Solcar" evidence="9">
    <location>
        <begin position="612"/>
        <end position="694"/>
    </location>
</feature>
<evidence type="ECO:0000259" key="11">
    <source>
        <dbReference type="PROSITE" id="PS50222"/>
    </source>
</evidence>
<evidence type="ECO:0000256" key="6">
    <source>
        <dbReference type="ARBA" id="ARBA00022837"/>
    </source>
</evidence>